<evidence type="ECO:0000259" key="1">
    <source>
        <dbReference type="Pfam" id="PF13391"/>
    </source>
</evidence>
<sequence>MAHHRHQASLESIINFSPPPLLSANQRNHASRRFYQIINHFDVTGDARPTRGTYNVPRLIRLTYEYALSEESRDLFLQAFFRALQLRLDDEEDVDLGGNREENIRADMVGFSEYLMDNFYLPLKAATDQTPQPSPVYHSAVLMVQGRNNQEYATTPTRIAALRGTTLIRDHHRCVISRAFDIDEAENRMDAEGEGNAKDDDGNILSEPYGYLEVAHIIPHSLMRPQGNSESRQAALAILNMFDIGVARLIEGVEIDRPFNTLSLRPEYHRRFGAFKLFFTQLPDQGPHTYRIETFRAGLAALGPALPLTRTLLLSPDRNIDPPSSRLLAVHRAVAHILHLSGAGDYIDKFLSDMDDGCVRSDGSTELDRFVRLRLRDTEDGVDSFTDGDVVWDSGMFEQRQISAATG</sequence>
<dbReference type="AlphaFoldDB" id="A0A084G120"/>
<evidence type="ECO:0000313" key="2">
    <source>
        <dbReference type="EMBL" id="KEZ41032.1"/>
    </source>
</evidence>
<dbReference type="HOGENOM" id="CLU_043858_1_1_1"/>
<dbReference type="Proteomes" id="UP000028545">
    <property type="component" value="Unassembled WGS sequence"/>
</dbReference>
<name>A0A084G120_PSEDA</name>
<dbReference type="RefSeq" id="XP_016640831.1">
    <property type="nucleotide sequence ID" value="XM_016789004.1"/>
</dbReference>
<dbReference type="KEGG" id="sapo:SAPIO_CDS7069"/>
<proteinExistence type="predicted"/>
<dbReference type="OMA" id="INYCRTE"/>
<comment type="caution">
    <text evidence="2">The sequence shown here is derived from an EMBL/GenBank/DDBJ whole genome shotgun (WGS) entry which is preliminary data.</text>
</comment>
<evidence type="ECO:0000313" key="3">
    <source>
        <dbReference type="Proteomes" id="UP000028545"/>
    </source>
</evidence>
<accession>A0A084G120</accession>
<dbReference type="GeneID" id="27726141"/>
<gene>
    <name evidence="2" type="ORF">SAPIO_CDS7069</name>
</gene>
<feature type="domain" description="HNH nuclease" evidence="1">
    <location>
        <begin position="203"/>
        <end position="279"/>
    </location>
</feature>
<keyword evidence="3" id="KW-1185">Reference proteome</keyword>
<dbReference type="EMBL" id="JOWA01000110">
    <property type="protein sequence ID" value="KEZ41032.1"/>
    <property type="molecule type" value="Genomic_DNA"/>
</dbReference>
<dbReference type="Pfam" id="PF13391">
    <property type="entry name" value="HNH_2"/>
    <property type="match status" value="1"/>
</dbReference>
<protein>
    <recommendedName>
        <fullName evidence="1">HNH nuclease domain-containing protein</fullName>
    </recommendedName>
</protein>
<reference evidence="2 3" key="1">
    <citation type="journal article" date="2014" name="Genome Announc.">
        <title>Draft genome sequence of the pathogenic fungus Scedosporium apiospermum.</title>
        <authorList>
            <person name="Vandeputte P."/>
            <person name="Ghamrawi S."/>
            <person name="Rechenmann M."/>
            <person name="Iltis A."/>
            <person name="Giraud S."/>
            <person name="Fleury M."/>
            <person name="Thornton C."/>
            <person name="Delhaes L."/>
            <person name="Meyer W."/>
            <person name="Papon N."/>
            <person name="Bouchara J.P."/>
        </authorList>
    </citation>
    <scope>NUCLEOTIDE SEQUENCE [LARGE SCALE GENOMIC DNA]</scope>
    <source>
        <strain evidence="2 3">IHEM 14462</strain>
    </source>
</reference>
<organism evidence="2 3">
    <name type="scientific">Pseudallescheria apiosperma</name>
    <name type="common">Scedosporium apiospermum</name>
    <dbReference type="NCBI Taxonomy" id="563466"/>
    <lineage>
        <taxon>Eukaryota</taxon>
        <taxon>Fungi</taxon>
        <taxon>Dikarya</taxon>
        <taxon>Ascomycota</taxon>
        <taxon>Pezizomycotina</taxon>
        <taxon>Sordariomycetes</taxon>
        <taxon>Hypocreomycetidae</taxon>
        <taxon>Microascales</taxon>
        <taxon>Microascaceae</taxon>
        <taxon>Scedosporium</taxon>
    </lineage>
</organism>
<dbReference type="InterPro" id="IPR003615">
    <property type="entry name" value="HNH_nuc"/>
</dbReference>
<dbReference type="VEuPathDB" id="FungiDB:SAPIO_CDS7069"/>
<dbReference type="OrthoDB" id="2104739at2759"/>